<dbReference type="Proteomes" id="UP000032141">
    <property type="component" value="Chromosome C1"/>
</dbReference>
<sequence length="295" mass="33613">MKKKEKGNIHLFPNIKTRTLNHIPLSCVSREKNRAENQLDLEEALQASRNASQSYSTHRREWPPLLEVGDTGEFPSVCNTAGGEGTALDFFPKIRRVWASVENSLFLWRFNKRDGQCQDICAGLDLPDVLVEVEKCGSYFDELLAVPEHDDWIYSDGKSTFCITFILEMYKEGGLLDPISSSIQVAEFTNNASCLPKWCNDNNDVKLPHCQILGKYRMELPGYNTMEPYPHTNEHCSSLRDCVQSTIDQRTARTNILSVVCLLGMTWCNDPRICDKVHFKYICKERECDSSLSSL</sequence>
<reference evidence="1 2" key="1">
    <citation type="journal article" date="2014" name="Genome Biol.">
        <title>Transcriptome and methylome profiling reveals relics of genome dominance in the mesopolyploid Brassica oleracea.</title>
        <authorList>
            <person name="Parkin I.A."/>
            <person name="Koh C."/>
            <person name="Tang H."/>
            <person name="Robinson S.J."/>
            <person name="Kagale S."/>
            <person name="Clarke W.E."/>
            <person name="Town C.D."/>
            <person name="Nixon J."/>
            <person name="Krishnakumar V."/>
            <person name="Bidwell S.L."/>
            <person name="Denoeud F."/>
            <person name="Belcram H."/>
            <person name="Links M.G."/>
            <person name="Just J."/>
            <person name="Clarke C."/>
            <person name="Bender T."/>
            <person name="Huebert T."/>
            <person name="Mason A.S."/>
            <person name="Pires J.C."/>
            <person name="Barker G."/>
            <person name="Moore J."/>
            <person name="Walley P.G."/>
            <person name="Manoli S."/>
            <person name="Batley J."/>
            <person name="Edwards D."/>
            <person name="Nelson M.N."/>
            <person name="Wang X."/>
            <person name="Paterson A.H."/>
            <person name="King G."/>
            <person name="Bancroft I."/>
            <person name="Chalhoub B."/>
            <person name="Sharpe A.G."/>
        </authorList>
    </citation>
    <scope>NUCLEOTIDE SEQUENCE</scope>
    <source>
        <strain evidence="1 2">cv. TO1000</strain>
    </source>
</reference>
<organism evidence="1 2">
    <name type="scientific">Brassica oleracea var. oleracea</name>
    <dbReference type="NCBI Taxonomy" id="109376"/>
    <lineage>
        <taxon>Eukaryota</taxon>
        <taxon>Viridiplantae</taxon>
        <taxon>Streptophyta</taxon>
        <taxon>Embryophyta</taxon>
        <taxon>Tracheophyta</taxon>
        <taxon>Spermatophyta</taxon>
        <taxon>Magnoliopsida</taxon>
        <taxon>eudicotyledons</taxon>
        <taxon>Gunneridae</taxon>
        <taxon>Pentapetalae</taxon>
        <taxon>rosids</taxon>
        <taxon>malvids</taxon>
        <taxon>Brassicales</taxon>
        <taxon>Brassicaceae</taxon>
        <taxon>Brassiceae</taxon>
        <taxon>Brassica</taxon>
    </lineage>
</organism>
<evidence type="ECO:0008006" key="3">
    <source>
        <dbReference type="Google" id="ProtNLM"/>
    </source>
</evidence>
<dbReference type="EnsemblPlants" id="Bo1g102250.1">
    <property type="protein sequence ID" value="Bo1g102250.1"/>
    <property type="gene ID" value="Bo1g102250"/>
</dbReference>
<evidence type="ECO:0000313" key="2">
    <source>
        <dbReference type="Proteomes" id="UP000032141"/>
    </source>
</evidence>
<proteinExistence type="predicted"/>
<dbReference type="PANTHER" id="PTHR31354:SF2">
    <property type="entry name" value="OS01G0793500 PROTEIN"/>
    <property type="match status" value="1"/>
</dbReference>
<reference evidence="1" key="2">
    <citation type="submission" date="2015-03" db="UniProtKB">
        <authorList>
            <consortium name="EnsemblPlants"/>
        </authorList>
    </citation>
    <scope>IDENTIFICATION</scope>
</reference>
<evidence type="ECO:0000313" key="1">
    <source>
        <dbReference type="EnsemblPlants" id="Bo1g102250.1"/>
    </source>
</evidence>
<dbReference type="AlphaFoldDB" id="A0A0D3ABB2"/>
<name>A0A0D3ABB2_BRAOL</name>
<accession>A0A0D3ABB2</accession>
<protein>
    <recommendedName>
        <fullName evidence="3">Nucleoporin Nup133/Nup155-like N-terminal domain-containing protein</fullName>
    </recommendedName>
</protein>
<dbReference type="HOGENOM" id="CLU_944429_0_0_1"/>
<dbReference type="Gramene" id="Bo1g102250.1">
    <property type="protein sequence ID" value="Bo1g102250.1"/>
    <property type="gene ID" value="Bo1g102250"/>
</dbReference>
<dbReference type="PANTHER" id="PTHR31354">
    <property type="entry name" value="OS01G0793500 PROTEIN"/>
    <property type="match status" value="1"/>
</dbReference>
<dbReference type="eggNOG" id="ENOG502QPWP">
    <property type="taxonomic scope" value="Eukaryota"/>
</dbReference>
<keyword evidence="2" id="KW-1185">Reference proteome</keyword>